<feature type="transmembrane region" description="Helical" evidence="1">
    <location>
        <begin position="68"/>
        <end position="89"/>
    </location>
</feature>
<sequence>MTFRAVFIGLVLSVGLACFGYVNDTWLFLSYIGGDLLPTHAYGLLLIGLLLVNPLLRLIRRFEFKASEFVVILSMSFMGSVLAGSAMFWQMPHPIITPIQEQAK</sequence>
<protein>
    <recommendedName>
        <fullName evidence="2">DUF6785 domain-containing protein</fullName>
    </recommendedName>
</protein>
<evidence type="ECO:0000313" key="3">
    <source>
        <dbReference type="EMBL" id="GAH65954.1"/>
    </source>
</evidence>
<feature type="transmembrane region" description="Helical" evidence="1">
    <location>
        <begin position="36"/>
        <end position="56"/>
    </location>
</feature>
<comment type="caution">
    <text evidence="3">The sequence shown here is derived from an EMBL/GenBank/DDBJ whole genome shotgun (WGS) entry which is preliminary data.</text>
</comment>
<dbReference type="PROSITE" id="PS51257">
    <property type="entry name" value="PROKAR_LIPOPROTEIN"/>
    <property type="match status" value="1"/>
</dbReference>
<feature type="non-terminal residue" evidence="3">
    <location>
        <position position="104"/>
    </location>
</feature>
<reference evidence="3" key="1">
    <citation type="journal article" date="2014" name="Front. Microbiol.">
        <title>High frequency of phylogenetically diverse reductive dehalogenase-homologous genes in deep subseafloor sedimentary metagenomes.</title>
        <authorList>
            <person name="Kawai M."/>
            <person name="Futagami T."/>
            <person name="Toyoda A."/>
            <person name="Takaki Y."/>
            <person name="Nishi S."/>
            <person name="Hori S."/>
            <person name="Arai W."/>
            <person name="Tsubouchi T."/>
            <person name="Morono Y."/>
            <person name="Uchiyama I."/>
            <person name="Ito T."/>
            <person name="Fujiyama A."/>
            <person name="Inagaki F."/>
            <person name="Takami H."/>
        </authorList>
    </citation>
    <scope>NUCLEOTIDE SEQUENCE</scope>
    <source>
        <strain evidence="3">Expedition CK06-06</strain>
    </source>
</reference>
<dbReference type="Pfam" id="PF20581">
    <property type="entry name" value="DUF6785"/>
    <property type="match status" value="1"/>
</dbReference>
<dbReference type="InterPro" id="IPR046712">
    <property type="entry name" value="DUF6785"/>
</dbReference>
<evidence type="ECO:0000256" key="1">
    <source>
        <dbReference type="SAM" id="Phobius"/>
    </source>
</evidence>
<organism evidence="3">
    <name type="scientific">marine sediment metagenome</name>
    <dbReference type="NCBI Taxonomy" id="412755"/>
    <lineage>
        <taxon>unclassified sequences</taxon>
        <taxon>metagenomes</taxon>
        <taxon>ecological metagenomes</taxon>
    </lineage>
</organism>
<dbReference type="AlphaFoldDB" id="X1IIN2"/>
<name>X1IIN2_9ZZZZ</name>
<feature type="domain" description="DUF6785" evidence="2">
    <location>
        <begin position="2"/>
        <end position="98"/>
    </location>
</feature>
<keyword evidence="1" id="KW-1133">Transmembrane helix</keyword>
<dbReference type="EMBL" id="BARU01034643">
    <property type="protein sequence ID" value="GAH65954.1"/>
    <property type="molecule type" value="Genomic_DNA"/>
</dbReference>
<gene>
    <name evidence="3" type="ORF">S03H2_54349</name>
</gene>
<accession>X1IIN2</accession>
<keyword evidence="1" id="KW-0472">Membrane</keyword>
<evidence type="ECO:0000259" key="2">
    <source>
        <dbReference type="Pfam" id="PF20581"/>
    </source>
</evidence>
<proteinExistence type="predicted"/>
<keyword evidence="1" id="KW-0812">Transmembrane</keyword>